<feature type="domain" description="DUF1559" evidence="2">
    <location>
        <begin position="137"/>
        <end position="243"/>
    </location>
</feature>
<protein>
    <recommendedName>
        <fullName evidence="2">DUF1559 domain-containing protein</fullName>
    </recommendedName>
</protein>
<feature type="transmembrane region" description="Helical" evidence="1">
    <location>
        <begin position="49"/>
        <end position="70"/>
    </location>
</feature>
<dbReference type="PANTHER" id="PTHR30093">
    <property type="entry name" value="GENERAL SECRETION PATHWAY PROTEIN G"/>
    <property type="match status" value="1"/>
</dbReference>
<dbReference type="InterPro" id="IPR011453">
    <property type="entry name" value="DUF1559"/>
</dbReference>
<organism evidence="3 4">
    <name type="scientific">Fuerstiella marisgermanici</name>
    <dbReference type="NCBI Taxonomy" id="1891926"/>
    <lineage>
        <taxon>Bacteria</taxon>
        <taxon>Pseudomonadati</taxon>
        <taxon>Planctomycetota</taxon>
        <taxon>Planctomycetia</taxon>
        <taxon>Planctomycetales</taxon>
        <taxon>Planctomycetaceae</taxon>
        <taxon>Fuerstiella</taxon>
    </lineage>
</organism>
<keyword evidence="1" id="KW-1133">Transmembrane helix</keyword>
<accession>A0A1P8WP19</accession>
<dbReference type="AlphaFoldDB" id="A0A1P8WP19"/>
<keyword evidence="1" id="KW-0812">Transmembrane</keyword>
<feature type="transmembrane region" description="Helical" evidence="1">
    <location>
        <begin position="14"/>
        <end position="37"/>
    </location>
</feature>
<dbReference type="KEGG" id="fmr:Fuma_05466"/>
<feature type="transmembrane region" description="Helical" evidence="1">
    <location>
        <begin position="114"/>
        <end position="133"/>
    </location>
</feature>
<dbReference type="EMBL" id="CP017641">
    <property type="protein sequence ID" value="APZ95804.1"/>
    <property type="molecule type" value="Genomic_DNA"/>
</dbReference>
<name>A0A1P8WP19_9PLAN</name>
<evidence type="ECO:0000259" key="2">
    <source>
        <dbReference type="Pfam" id="PF07596"/>
    </source>
</evidence>
<keyword evidence="4" id="KW-1185">Reference proteome</keyword>
<dbReference type="Proteomes" id="UP000187735">
    <property type="component" value="Chromosome"/>
</dbReference>
<evidence type="ECO:0000256" key="1">
    <source>
        <dbReference type="SAM" id="Phobius"/>
    </source>
</evidence>
<evidence type="ECO:0000313" key="4">
    <source>
        <dbReference type="Proteomes" id="UP000187735"/>
    </source>
</evidence>
<sequence>MHPFPPNRTELPTIPWPAIIGFSVAALLMAGVVLMSLRQRPPSNSKAYRWWLVMTAVMSLGLLVGFAIFASGKAPWVALYFGVCILFCLKGLFESENELPPGAARKELGKAFSYFCALITVGMALVLFFAPPIEQSRGQTRRVQCKNNLKQIGLAFYNFHDEYGRLPSAGGVLPDMPSSGPPVSWRVAILPFIDERPLFERYDTSAEWDSAANTPLQTEKLECYTCYSHPAPSNEDGAVFTPYVVPTGTGAIFGDPESVPVTLPQIQNTSQVLLVAEACGSRIIWTNPKDLDVR</sequence>
<dbReference type="Pfam" id="PF07596">
    <property type="entry name" value="SBP_bac_10"/>
    <property type="match status" value="1"/>
</dbReference>
<evidence type="ECO:0000313" key="3">
    <source>
        <dbReference type="EMBL" id="APZ95804.1"/>
    </source>
</evidence>
<dbReference type="OrthoDB" id="285651at2"/>
<keyword evidence="1" id="KW-0472">Membrane</keyword>
<proteinExistence type="predicted"/>
<reference evidence="3 4" key="1">
    <citation type="journal article" date="2016" name="Front. Microbiol.">
        <title>Fuerstia marisgermanicae gen. nov., sp. nov., an Unusual Member of the Phylum Planctomycetes from the German Wadden Sea.</title>
        <authorList>
            <person name="Kohn T."/>
            <person name="Heuer A."/>
            <person name="Jogler M."/>
            <person name="Vollmers J."/>
            <person name="Boedeker C."/>
            <person name="Bunk B."/>
            <person name="Rast P."/>
            <person name="Borchert D."/>
            <person name="Glockner I."/>
            <person name="Freese H.M."/>
            <person name="Klenk H.P."/>
            <person name="Overmann J."/>
            <person name="Kaster A.K."/>
            <person name="Rohde M."/>
            <person name="Wiegand S."/>
            <person name="Jogler C."/>
        </authorList>
    </citation>
    <scope>NUCLEOTIDE SEQUENCE [LARGE SCALE GENOMIC DNA]</scope>
    <source>
        <strain evidence="3 4">NH11</strain>
    </source>
</reference>
<dbReference type="PANTHER" id="PTHR30093:SF2">
    <property type="entry name" value="TYPE II SECRETION SYSTEM PROTEIN H"/>
    <property type="match status" value="1"/>
</dbReference>
<dbReference type="RefSeq" id="WP_158521156.1">
    <property type="nucleotide sequence ID" value="NZ_CP017641.1"/>
</dbReference>
<feature type="transmembrane region" description="Helical" evidence="1">
    <location>
        <begin position="76"/>
        <end position="93"/>
    </location>
</feature>
<gene>
    <name evidence="3" type="ORF">Fuma_05466</name>
</gene>